<dbReference type="PANTHER" id="PTHR33604">
    <property type="entry name" value="OSJNBA0004B13.7 PROTEIN"/>
    <property type="match status" value="1"/>
</dbReference>
<evidence type="ECO:0000256" key="1">
    <source>
        <dbReference type="ARBA" id="ARBA00007033"/>
    </source>
</evidence>
<name>A0A7S4L2Q8_GUITH</name>
<evidence type="ECO:0000259" key="3">
    <source>
        <dbReference type="Pfam" id="PF03407"/>
    </source>
</evidence>
<reference evidence="4" key="1">
    <citation type="submission" date="2021-01" db="EMBL/GenBank/DDBJ databases">
        <authorList>
            <person name="Corre E."/>
            <person name="Pelletier E."/>
            <person name="Niang G."/>
            <person name="Scheremetjew M."/>
            <person name="Finn R."/>
            <person name="Kale V."/>
            <person name="Holt S."/>
            <person name="Cochrane G."/>
            <person name="Meng A."/>
            <person name="Brown T."/>
            <person name="Cohen L."/>
        </authorList>
    </citation>
    <scope>NUCLEOTIDE SEQUENCE</scope>
    <source>
        <strain evidence="4">CCMP 2712</strain>
    </source>
</reference>
<feature type="domain" description="Nucleotide-diphospho-sugar transferase" evidence="3">
    <location>
        <begin position="554"/>
        <end position="768"/>
    </location>
</feature>
<protein>
    <recommendedName>
        <fullName evidence="3">Nucleotide-diphospho-sugar transferase domain-containing protein</fullName>
    </recommendedName>
</protein>
<gene>
    <name evidence="4" type="ORF">GTHE00462_LOCUS22633</name>
</gene>
<dbReference type="EMBL" id="HBKN01029196">
    <property type="protein sequence ID" value="CAE2313231.1"/>
    <property type="molecule type" value="Transcribed_RNA"/>
</dbReference>
<accession>A0A7S4L2Q8</accession>
<feature type="compositionally biased region" description="Basic residues" evidence="2">
    <location>
        <begin position="1"/>
        <end position="10"/>
    </location>
</feature>
<proteinExistence type="inferred from homology"/>
<dbReference type="AlphaFoldDB" id="A0A7S4L2Q8"/>
<dbReference type="PANTHER" id="PTHR33604:SF3">
    <property type="entry name" value="OSJNBA0004B13.7 PROTEIN"/>
    <property type="match status" value="1"/>
</dbReference>
<dbReference type="OMA" id="TARSWIC"/>
<dbReference type="Pfam" id="PF03407">
    <property type="entry name" value="Nucleotid_trans"/>
    <property type="match status" value="1"/>
</dbReference>
<sequence>MQHKSRHKSDKRNVSPTGPDKLDVDPHDWSLKKTFWMFIISQAVLLYVFSHIICQSDPEEHKRLLMEIKQQFINKQSSISSLDPKAVSLSVGKSATSTRMEAAKPIVSNVRLDPIMPNSQAKNEVVRSNESPAIPRVDVSTNKPDGKSSPLVNAPLVNAPLASKAEQPALAAAPKVQLEPSLQVAPASGGVRAPDERAKSGQGVFRLMVLTCNRPEALKRLLASLKGADYMGRTANLHVFQDLLVSGTADADTKKILQDFQWPFGSKNIDVARTRQGLLLSFVNAWKPSGPADDNDVAIFFEDDIQVSPFFAKWYLEAHERFRYDASVCVFSAMRAQLRASDPHGEGELGNSLPGDVNVFKYRLVGTTSLSPLASQWIEFRTWFEQASKNPNFSPVVEGIQPTIWYLDLKNTGNEDKMWVMWYIKFMSDRNYYCVYPWIPSRHALVAKWNDADARAGNQLFADNRLVDSWDRNLVVWPSYVPTLDWNGHDKMLQPQVLRQRLSCDGKTSTLNLPKLQAAMQGMPKDVVILHFINSAFMPFMLSWLCNTQQMTGVHERTLVITTDAGSEERVKRFSSRVHAMYLEGYNGINGNLDFDSLGYRRMLKARIEIIISVLQKSDLLFLTEPDAIWMNNLLEIKEFVNSPSDLIGFDDEQGGKGAGFVLMRNNAAISCLWRKLLERQELTLAPYEGQPNEIVTYDDNDQKYFNALIQDMEAAGMMKSSTMDTCKFRTGKWYKREEWKDYMTCLNIVPDILNFNWMVGNQPKIQRAKLYGHWFLEEDGQTCKPIQETLARAKTSFTGGFSAGQVALPSPQIPFSQPAIPGNNFAPSQFNFAGQGNPSNSLGLGYQPMVNSQQVQQGGQSNNPYGRFRINPAVHQRINSLLAERFRRVGSVRHSTKR</sequence>
<comment type="similarity">
    <text evidence="1">Belongs to the glycosyltransferase 77 family.</text>
</comment>
<dbReference type="Gene3D" id="3.90.550.10">
    <property type="entry name" value="Spore Coat Polysaccharide Biosynthesis Protein SpsA, Chain A"/>
    <property type="match status" value="1"/>
</dbReference>
<dbReference type="InterPro" id="IPR029044">
    <property type="entry name" value="Nucleotide-diphossugar_trans"/>
</dbReference>
<feature type="region of interest" description="Disordered" evidence="2">
    <location>
        <begin position="1"/>
        <end position="23"/>
    </location>
</feature>
<dbReference type="InterPro" id="IPR005069">
    <property type="entry name" value="Nucl-diP-sugar_transferase"/>
</dbReference>
<organism evidence="4">
    <name type="scientific">Guillardia theta</name>
    <name type="common">Cryptophyte</name>
    <name type="synonym">Cryptomonas phi</name>
    <dbReference type="NCBI Taxonomy" id="55529"/>
    <lineage>
        <taxon>Eukaryota</taxon>
        <taxon>Cryptophyceae</taxon>
        <taxon>Pyrenomonadales</taxon>
        <taxon>Geminigeraceae</taxon>
        <taxon>Guillardia</taxon>
    </lineage>
</organism>
<dbReference type="SUPFAM" id="SSF53448">
    <property type="entry name" value="Nucleotide-diphospho-sugar transferases"/>
    <property type="match status" value="1"/>
</dbReference>
<feature type="compositionally biased region" description="Polar residues" evidence="2">
    <location>
        <begin position="121"/>
        <end position="131"/>
    </location>
</feature>
<evidence type="ECO:0000256" key="2">
    <source>
        <dbReference type="SAM" id="MobiDB-lite"/>
    </source>
</evidence>
<evidence type="ECO:0000313" key="4">
    <source>
        <dbReference type="EMBL" id="CAE2313231.1"/>
    </source>
</evidence>
<feature type="region of interest" description="Disordered" evidence="2">
    <location>
        <begin position="121"/>
        <end position="151"/>
    </location>
</feature>